<feature type="region of interest" description="Disordered" evidence="14">
    <location>
        <begin position="86"/>
        <end position="106"/>
    </location>
</feature>
<protein>
    <recommendedName>
        <fullName evidence="20">PH domain-containing protein</fullName>
    </recommendedName>
</protein>
<keyword evidence="5" id="KW-0752">Steroid biosynthesis</keyword>
<dbReference type="InterPro" id="IPR011993">
    <property type="entry name" value="PH-like_dom_sf"/>
</dbReference>
<dbReference type="EMBL" id="JANBOI010002037">
    <property type="protein sequence ID" value="KAJ1725139.1"/>
    <property type="molecule type" value="Genomic_DNA"/>
</dbReference>
<keyword evidence="8" id="KW-0443">Lipid metabolism</keyword>
<feature type="region of interest" description="Disordered" evidence="14">
    <location>
        <begin position="14"/>
        <end position="54"/>
    </location>
</feature>
<organism evidence="18 19">
    <name type="scientific">Coemansia biformis</name>
    <dbReference type="NCBI Taxonomy" id="1286918"/>
    <lineage>
        <taxon>Eukaryota</taxon>
        <taxon>Fungi</taxon>
        <taxon>Fungi incertae sedis</taxon>
        <taxon>Zoopagomycota</taxon>
        <taxon>Kickxellomycotina</taxon>
        <taxon>Kickxellomycetes</taxon>
        <taxon>Kickxellales</taxon>
        <taxon>Kickxellaceae</taxon>
        <taxon>Coemansia</taxon>
    </lineage>
</organism>
<dbReference type="PROSITE" id="PS51751">
    <property type="entry name" value="EXPERA"/>
    <property type="match status" value="1"/>
</dbReference>
<feature type="non-terminal residue" evidence="18">
    <location>
        <position position="671"/>
    </location>
</feature>
<sequence>GSLEGVRAAFAANATLPRARANSSAPPAAAPALSPIDTSFGKQPYSAPAGGSPASSGSLATAFLLGDGGPPARDVLRVNTARPFKSSPLAGATARSDGGRHESAPTSPVYEAVYEAVSPSSPRGTIELASSFTATDLAVPAQPLAVESIRLKGLKSHVRRRVSLRKGRPLSGIIYLPPGADHHRKMPEPTPAARSPPAGQNGSALLRVDMAGYVTRKMDRLDNGRRGLVRRWKSFWMVLSGSRLYMFRPSDVAHSENQWPADSPDADAGAQQMAAAAAARSAMTIQTIVSLRNGVAIVDAAYTKYPHVFRILADDGSEMLVKAADDDAVAEWMARINCAAAFKTVEVDRRTVDASGDGSDGGGSVQRAELLEDRLTSLDRQLGSIDDRLERSLRLFKQLASMVPLTRQGRTRTMQHAEQARGRLKELYLSEQRLTCYKDVLELDLAIEYELLAGYIAPTRGAAELGLAMAAAVGLLLAAADTALRRRRQRAGRLAAADRAAALWFVMCGAMHSVFELYYLAHFRTVLGQRDVLGEMWKEYAKSDSRYVAQSPVVRALETVTVAAVGPLCWAAAYGVWARRPAVRHLGQLAASVLHVYSVLLYYGTELAAEQSNCRPEAQYYWGYFVLANLPWLVVPGLLAAASAAHITRCMEVAALAERRAGGRQQPGPAQ</sequence>
<feature type="transmembrane region" description="Helical" evidence="15">
    <location>
        <begin position="589"/>
        <end position="609"/>
    </location>
</feature>
<dbReference type="PANTHER" id="PTHR14207:SF0">
    <property type="entry name" value="3-BETA-HYDROXYSTEROID-DELTA(8),DELTA(7)-ISOMERASE"/>
    <property type="match status" value="1"/>
</dbReference>
<reference evidence="18" key="1">
    <citation type="submission" date="2022-07" db="EMBL/GenBank/DDBJ databases">
        <title>Phylogenomic reconstructions and comparative analyses of Kickxellomycotina fungi.</title>
        <authorList>
            <person name="Reynolds N.K."/>
            <person name="Stajich J.E."/>
            <person name="Barry K."/>
            <person name="Grigoriev I.V."/>
            <person name="Crous P."/>
            <person name="Smith M.E."/>
        </authorList>
    </citation>
    <scope>NUCLEOTIDE SEQUENCE</scope>
    <source>
        <strain evidence="18">BCRC 34381</strain>
    </source>
</reference>
<evidence type="ECO:0000256" key="9">
    <source>
        <dbReference type="ARBA" id="ARBA00023136"/>
    </source>
</evidence>
<dbReference type="Proteomes" id="UP001143981">
    <property type="component" value="Unassembled WGS sequence"/>
</dbReference>
<keyword evidence="3" id="KW-0444">Lipid biosynthesis</keyword>
<dbReference type="AlphaFoldDB" id="A0A9W8CTL5"/>
<dbReference type="GO" id="GO:0004769">
    <property type="term" value="F:steroid Delta-isomerase activity"/>
    <property type="evidence" value="ECO:0007669"/>
    <property type="project" value="TreeGrafter"/>
</dbReference>
<evidence type="ECO:0000256" key="12">
    <source>
        <dbReference type="ARBA" id="ARBA00023235"/>
    </source>
</evidence>
<evidence type="ECO:0000256" key="7">
    <source>
        <dbReference type="ARBA" id="ARBA00023011"/>
    </source>
</evidence>
<dbReference type="Gene3D" id="2.30.29.30">
    <property type="entry name" value="Pleckstrin-homology domain (PH domain)/Phosphotyrosine-binding domain (PTB)"/>
    <property type="match status" value="1"/>
</dbReference>
<evidence type="ECO:0000259" key="16">
    <source>
        <dbReference type="PROSITE" id="PS50003"/>
    </source>
</evidence>
<dbReference type="InterPro" id="IPR001849">
    <property type="entry name" value="PH_domain"/>
</dbReference>
<dbReference type="GO" id="GO:0047750">
    <property type="term" value="F:cholestenol delta-isomerase activity"/>
    <property type="evidence" value="ECO:0007669"/>
    <property type="project" value="InterPro"/>
</dbReference>
<evidence type="ECO:0000256" key="15">
    <source>
        <dbReference type="SAM" id="Phobius"/>
    </source>
</evidence>
<feature type="compositionally biased region" description="Low complexity" evidence="14">
    <location>
        <begin position="16"/>
        <end position="35"/>
    </location>
</feature>
<keyword evidence="10" id="KW-1207">Sterol metabolism</keyword>
<evidence type="ECO:0008006" key="20">
    <source>
        <dbReference type="Google" id="ProtNLM"/>
    </source>
</evidence>
<dbReference type="OrthoDB" id="430364at2759"/>
<keyword evidence="19" id="KW-1185">Reference proteome</keyword>
<dbReference type="GO" id="GO:0016126">
    <property type="term" value="P:sterol biosynthetic process"/>
    <property type="evidence" value="ECO:0007669"/>
    <property type="project" value="UniProtKB-KW"/>
</dbReference>
<comment type="similarity">
    <text evidence="2">Belongs to the EBP family.</text>
</comment>
<evidence type="ECO:0000256" key="13">
    <source>
        <dbReference type="PROSITE-ProRule" id="PRU01087"/>
    </source>
</evidence>
<feature type="region of interest" description="Disordered" evidence="14">
    <location>
        <begin position="174"/>
        <end position="202"/>
    </location>
</feature>
<feature type="domain" description="PH" evidence="16">
    <location>
        <begin position="207"/>
        <end position="341"/>
    </location>
</feature>
<dbReference type="PANTHER" id="PTHR14207">
    <property type="entry name" value="STEROL ISOMERASE"/>
    <property type="match status" value="1"/>
</dbReference>
<evidence type="ECO:0000256" key="10">
    <source>
        <dbReference type="ARBA" id="ARBA00023166"/>
    </source>
</evidence>
<dbReference type="InterPro" id="IPR033118">
    <property type="entry name" value="EXPERA"/>
</dbReference>
<evidence type="ECO:0000256" key="5">
    <source>
        <dbReference type="ARBA" id="ARBA00022955"/>
    </source>
</evidence>
<dbReference type="Pfam" id="PF15410">
    <property type="entry name" value="PH_9"/>
    <property type="match status" value="1"/>
</dbReference>
<evidence type="ECO:0000256" key="4">
    <source>
        <dbReference type="ARBA" id="ARBA00022692"/>
    </source>
</evidence>
<dbReference type="InterPro" id="IPR007905">
    <property type="entry name" value="EBP"/>
</dbReference>
<evidence type="ECO:0000256" key="2">
    <source>
        <dbReference type="ARBA" id="ARBA00008337"/>
    </source>
</evidence>
<feature type="transmembrane region" description="Helical" evidence="15">
    <location>
        <begin position="621"/>
        <end position="642"/>
    </location>
</feature>
<dbReference type="InterPro" id="IPR041681">
    <property type="entry name" value="PH_9"/>
</dbReference>
<evidence type="ECO:0000256" key="6">
    <source>
        <dbReference type="ARBA" id="ARBA00022989"/>
    </source>
</evidence>
<evidence type="ECO:0000256" key="11">
    <source>
        <dbReference type="ARBA" id="ARBA00023221"/>
    </source>
</evidence>
<keyword evidence="6 13" id="KW-1133">Transmembrane helix</keyword>
<evidence type="ECO:0000256" key="1">
    <source>
        <dbReference type="ARBA" id="ARBA00004141"/>
    </source>
</evidence>
<keyword evidence="4 13" id="KW-0812">Transmembrane</keyword>
<dbReference type="PROSITE" id="PS50003">
    <property type="entry name" value="PH_DOMAIN"/>
    <property type="match status" value="1"/>
</dbReference>
<evidence type="ECO:0000256" key="14">
    <source>
        <dbReference type="SAM" id="MobiDB-lite"/>
    </source>
</evidence>
<feature type="transmembrane region" description="Helical" evidence="15">
    <location>
        <begin position="501"/>
        <end position="521"/>
    </location>
</feature>
<keyword evidence="11" id="KW-0753">Steroid metabolism</keyword>
<dbReference type="GO" id="GO:0016020">
    <property type="term" value="C:membrane"/>
    <property type="evidence" value="ECO:0007669"/>
    <property type="project" value="UniProtKB-SubCell"/>
</dbReference>
<name>A0A9W8CTL5_9FUNG</name>
<keyword evidence="7" id="KW-0756">Sterol biosynthesis</keyword>
<comment type="subcellular location">
    <subcellularLocation>
        <location evidence="1">Membrane</location>
        <topology evidence="1">Multi-pass membrane protein</topology>
    </subcellularLocation>
</comment>
<comment type="caution">
    <text evidence="18">The sequence shown here is derived from an EMBL/GenBank/DDBJ whole genome shotgun (WGS) entry which is preliminary data.</text>
</comment>
<gene>
    <name evidence="18" type="ORF">LPJ61_005669</name>
</gene>
<keyword evidence="12" id="KW-0413">Isomerase</keyword>
<dbReference type="Pfam" id="PF05241">
    <property type="entry name" value="EBP"/>
    <property type="match status" value="1"/>
</dbReference>
<feature type="compositionally biased region" description="Low complexity" evidence="14">
    <location>
        <begin position="44"/>
        <end position="54"/>
    </location>
</feature>
<dbReference type="GO" id="GO:0005783">
    <property type="term" value="C:endoplasmic reticulum"/>
    <property type="evidence" value="ECO:0007669"/>
    <property type="project" value="TreeGrafter"/>
</dbReference>
<feature type="transmembrane region" description="Helical" evidence="15">
    <location>
        <begin position="556"/>
        <end position="577"/>
    </location>
</feature>
<accession>A0A9W8CTL5</accession>
<dbReference type="SMART" id="SM00233">
    <property type="entry name" value="PH"/>
    <property type="match status" value="1"/>
</dbReference>
<feature type="domain" description="EXPERA" evidence="17">
    <location>
        <begin position="497"/>
        <end position="640"/>
    </location>
</feature>
<evidence type="ECO:0000259" key="17">
    <source>
        <dbReference type="PROSITE" id="PS51751"/>
    </source>
</evidence>
<evidence type="ECO:0000313" key="18">
    <source>
        <dbReference type="EMBL" id="KAJ1725139.1"/>
    </source>
</evidence>
<evidence type="ECO:0000313" key="19">
    <source>
        <dbReference type="Proteomes" id="UP001143981"/>
    </source>
</evidence>
<evidence type="ECO:0000256" key="8">
    <source>
        <dbReference type="ARBA" id="ARBA00023098"/>
    </source>
</evidence>
<evidence type="ECO:0000256" key="3">
    <source>
        <dbReference type="ARBA" id="ARBA00022516"/>
    </source>
</evidence>
<proteinExistence type="inferred from homology"/>
<dbReference type="SUPFAM" id="SSF50729">
    <property type="entry name" value="PH domain-like"/>
    <property type="match status" value="1"/>
</dbReference>
<keyword evidence="9 13" id="KW-0472">Membrane</keyword>
<feature type="transmembrane region" description="Helical" evidence="15">
    <location>
        <begin position="461"/>
        <end position="480"/>
    </location>
</feature>
<dbReference type="GO" id="GO:0000247">
    <property type="term" value="F:C-8 sterol isomerase activity"/>
    <property type="evidence" value="ECO:0007669"/>
    <property type="project" value="TreeGrafter"/>
</dbReference>